<evidence type="ECO:0000313" key="1">
    <source>
        <dbReference type="EMBL" id="KKL97622.1"/>
    </source>
</evidence>
<name>A0A0F9JF46_9ZZZZ</name>
<comment type="caution">
    <text evidence="1">The sequence shown here is derived from an EMBL/GenBank/DDBJ whole genome shotgun (WGS) entry which is preliminary data.</text>
</comment>
<organism evidence="1">
    <name type="scientific">marine sediment metagenome</name>
    <dbReference type="NCBI Taxonomy" id="412755"/>
    <lineage>
        <taxon>unclassified sequences</taxon>
        <taxon>metagenomes</taxon>
        <taxon>ecological metagenomes</taxon>
    </lineage>
</organism>
<gene>
    <name evidence="1" type="ORF">LCGC14_1832610</name>
</gene>
<dbReference type="AlphaFoldDB" id="A0A0F9JF46"/>
<accession>A0A0F9JF46</accession>
<proteinExistence type="predicted"/>
<sequence length="78" mass="9088">MIAEMLKDRYMLLGEERNRGDILTEDDLQQIDEPILRSLEDTKIIRILQNTNSDVINDLTERIEKLEIEVFAANIGDK</sequence>
<protein>
    <submittedName>
        <fullName evidence="1">Uncharacterized protein</fullName>
    </submittedName>
</protein>
<reference evidence="1" key="1">
    <citation type="journal article" date="2015" name="Nature">
        <title>Complex archaea that bridge the gap between prokaryotes and eukaryotes.</title>
        <authorList>
            <person name="Spang A."/>
            <person name="Saw J.H."/>
            <person name="Jorgensen S.L."/>
            <person name="Zaremba-Niedzwiedzka K."/>
            <person name="Martijn J."/>
            <person name="Lind A.E."/>
            <person name="van Eijk R."/>
            <person name="Schleper C."/>
            <person name="Guy L."/>
            <person name="Ettema T.J."/>
        </authorList>
    </citation>
    <scope>NUCLEOTIDE SEQUENCE</scope>
</reference>
<dbReference type="EMBL" id="LAZR01018123">
    <property type="protein sequence ID" value="KKL97622.1"/>
    <property type="molecule type" value="Genomic_DNA"/>
</dbReference>